<dbReference type="EnsemblMetazoa" id="XM_014390765.2">
    <property type="protein sequence ID" value="XP_014246251.1"/>
    <property type="gene ID" value="LOC106664772"/>
</dbReference>
<evidence type="ECO:0000259" key="3">
    <source>
        <dbReference type="SMART" id="SM00703"/>
    </source>
</evidence>
<feature type="transmembrane region" description="Helical" evidence="1">
    <location>
        <begin position="672"/>
        <end position="691"/>
    </location>
</feature>
<dbReference type="Pfam" id="PF20146">
    <property type="entry name" value="NRF"/>
    <property type="match status" value="1"/>
</dbReference>
<keyword evidence="2" id="KW-0732">Signal</keyword>
<feature type="transmembrane region" description="Helical" evidence="1">
    <location>
        <begin position="423"/>
        <end position="442"/>
    </location>
</feature>
<dbReference type="Pfam" id="PF01757">
    <property type="entry name" value="Acyl_transf_3"/>
    <property type="match status" value="1"/>
</dbReference>
<feature type="transmembrane region" description="Helical" evidence="1">
    <location>
        <begin position="232"/>
        <end position="254"/>
    </location>
</feature>
<keyword evidence="5" id="KW-1185">Reference proteome</keyword>
<evidence type="ECO:0000256" key="1">
    <source>
        <dbReference type="SAM" id="Phobius"/>
    </source>
</evidence>
<feature type="transmembrane region" description="Helical" evidence="1">
    <location>
        <begin position="703"/>
        <end position="724"/>
    </location>
</feature>
<organism evidence="4 5">
    <name type="scientific">Cimex lectularius</name>
    <name type="common">Bed bug</name>
    <name type="synonym">Acanthia lectularia</name>
    <dbReference type="NCBI Taxonomy" id="79782"/>
    <lineage>
        <taxon>Eukaryota</taxon>
        <taxon>Metazoa</taxon>
        <taxon>Ecdysozoa</taxon>
        <taxon>Arthropoda</taxon>
        <taxon>Hexapoda</taxon>
        <taxon>Insecta</taxon>
        <taxon>Pterygota</taxon>
        <taxon>Neoptera</taxon>
        <taxon>Paraneoptera</taxon>
        <taxon>Hemiptera</taxon>
        <taxon>Heteroptera</taxon>
        <taxon>Panheteroptera</taxon>
        <taxon>Cimicomorpha</taxon>
        <taxon>Cimicidae</taxon>
        <taxon>Cimex</taxon>
    </lineage>
</organism>
<evidence type="ECO:0000313" key="5">
    <source>
        <dbReference type="Proteomes" id="UP000494040"/>
    </source>
</evidence>
<keyword evidence="1" id="KW-0472">Membrane</keyword>
<feature type="signal peptide" evidence="2">
    <location>
        <begin position="1"/>
        <end position="17"/>
    </location>
</feature>
<sequence>MYCKIYYLIFALASVVAVHPIEKKPETNDAFSIKQVVPQEKIWVKQLITRALLEFVPRGVDPNSLCTEHGRAYVNDLGRLSLWAVQMADATSAGPNGLVTGNIYQLGSFDQCVQIDVPEHDIKGRYFMGRLHFAPTSTEYPTFFNDVKEVFELQGQNSSIWETFKHNTDKRTIDMNVAQFAICAPHSCMEEDVKTSLEATLSSYKYEIQVDVTVNKLFTYSRADLEKSGYPIGFYIFVGTTVILVCLVTLSTVYELWCCRLEDTPIGKEFELKLEEREGPSVLLGCLKSFNPFFKNCTSVFYSIDLSLESSWYSWHSHFSIIRNLRKLVNPSVGEFSSLCGLKVLSMFVIIYGHRWMTTVFGPLSNLVEVELNSRRFLWTIMTNGAIVVNTFLIITGFLTYYKVLKDVNNKVNYNVFKYIYRRWVRLTPAYAYVMAFGVFIFPHLELGPMARHVIWRNYCDQYWWTHILYVNNYVNTDKQCLIPSWYMAVDVQLYIFCSVLGYVLYKHRNTGIAILLVSAVVAFVVPGLQVIINRYESVTVFYVRNFEFWFGDKQFIDTYMHFEARALSYIIGMFGAYVYYTAKPKKIKFTQKTLYLITVVMNFAQTVALLAPWFLYLPGKPYSIVGHFMYAVTHKILWGIPICWFIVISSLTNFPPLKLIGTKPFRILNQLNYSALLVHTPVQLFLAGMQRSPAYFSPVLSIWNFIGDLVFSYLVALFLYLFVEAPLAWFQDCKFDCFKTVRC</sequence>
<accession>A0A8I6RLR7</accession>
<dbReference type="OMA" id="VIAKYIM"/>
<dbReference type="RefSeq" id="XP_014246251.1">
    <property type="nucleotide sequence ID" value="XM_014390765.2"/>
</dbReference>
<keyword evidence="1" id="KW-1133">Transmembrane helix</keyword>
<name>A0A8I6RLR7_CIMLE</name>
<feature type="transmembrane region" description="Helical" evidence="1">
    <location>
        <begin position="513"/>
        <end position="533"/>
    </location>
</feature>
<dbReference type="InterPro" id="IPR002656">
    <property type="entry name" value="Acyl_transf_3_dom"/>
</dbReference>
<evidence type="ECO:0000313" key="4">
    <source>
        <dbReference type="EnsemblMetazoa" id="XP_014246251.1"/>
    </source>
</evidence>
<dbReference type="GeneID" id="106664772"/>
<reference evidence="4" key="1">
    <citation type="submission" date="2022-01" db="UniProtKB">
        <authorList>
            <consortium name="EnsemblMetazoa"/>
        </authorList>
    </citation>
    <scope>IDENTIFICATION</scope>
</reference>
<keyword evidence="1" id="KW-0812">Transmembrane</keyword>
<feature type="transmembrane region" description="Helical" evidence="1">
    <location>
        <begin position="486"/>
        <end position="506"/>
    </location>
</feature>
<protein>
    <recommendedName>
        <fullName evidence="3">Nose resistant-to-fluoxetine protein N-terminal domain-containing protein</fullName>
    </recommendedName>
</protein>
<dbReference type="PANTHER" id="PTHR11161:SF0">
    <property type="entry name" value="O-ACYLTRANSFERASE LIKE PROTEIN"/>
    <property type="match status" value="1"/>
</dbReference>
<dbReference type="OrthoDB" id="10006435at2759"/>
<feature type="chain" id="PRO_5035237097" description="Nose resistant-to-fluoxetine protein N-terminal domain-containing protein" evidence="2">
    <location>
        <begin position="18"/>
        <end position="744"/>
    </location>
</feature>
<dbReference type="PANTHER" id="PTHR11161">
    <property type="entry name" value="O-ACYLTRANSFERASE"/>
    <property type="match status" value="1"/>
</dbReference>
<feature type="domain" description="Nose resistant-to-fluoxetine protein N-terminal" evidence="3">
    <location>
        <begin position="63"/>
        <end position="214"/>
    </location>
</feature>
<evidence type="ECO:0000256" key="2">
    <source>
        <dbReference type="SAM" id="SignalP"/>
    </source>
</evidence>
<feature type="transmembrane region" description="Helical" evidence="1">
    <location>
        <begin position="595"/>
        <end position="617"/>
    </location>
</feature>
<dbReference type="InterPro" id="IPR052728">
    <property type="entry name" value="O2_lipid_transport_reg"/>
</dbReference>
<feature type="transmembrane region" description="Helical" evidence="1">
    <location>
        <begin position="336"/>
        <end position="357"/>
    </location>
</feature>
<dbReference type="KEGG" id="clec:106664772"/>
<dbReference type="GO" id="GO:0016747">
    <property type="term" value="F:acyltransferase activity, transferring groups other than amino-acyl groups"/>
    <property type="evidence" value="ECO:0007669"/>
    <property type="project" value="InterPro"/>
</dbReference>
<dbReference type="InterPro" id="IPR006621">
    <property type="entry name" value="Nose-resist-to-fluoxetine_N"/>
</dbReference>
<feature type="transmembrane region" description="Helical" evidence="1">
    <location>
        <begin position="567"/>
        <end position="583"/>
    </location>
</feature>
<feature type="transmembrane region" description="Helical" evidence="1">
    <location>
        <begin position="377"/>
        <end position="402"/>
    </location>
</feature>
<proteinExistence type="predicted"/>
<dbReference type="AlphaFoldDB" id="A0A8I6RLR7"/>
<dbReference type="SMART" id="SM00703">
    <property type="entry name" value="NRF"/>
    <property type="match status" value="1"/>
</dbReference>
<feature type="transmembrane region" description="Helical" evidence="1">
    <location>
        <begin position="637"/>
        <end position="660"/>
    </location>
</feature>
<dbReference type="Proteomes" id="UP000494040">
    <property type="component" value="Unassembled WGS sequence"/>
</dbReference>